<dbReference type="InterPro" id="IPR029033">
    <property type="entry name" value="His_PPase_superfam"/>
</dbReference>
<accession>A0A4Y7WHB0</accession>
<dbReference type="SUPFAM" id="SSF53254">
    <property type="entry name" value="Phosphoglycerate mutase-like"/>
    <property type="match status" value="1"/>
</dbReference>
<evidence type="ECO:0000313" key="2">
    <source>
        <dbReference type="Proteomes" id="UP000298210"/>
    </source>
</evidence>
<evidence type="ECO:0000313" key="1">
    <source>
        <dbReference type="EMBL" id="TES47810.1"/>
    </source>
</evidence>
<dbReference type="InterPro" id="IPR050275">
    <property type="entry name" value="PGM_Phosphatase"/>
</dbReference>
<dbReference type="EMBL" id="SNUX01000003">
    <property type="protein sequence ID" value="TES47810.1"/>
    <property type="molecule type" value="Genomic_DNA"/>
</dbReference>
<sequence length="173" mass="19482">MRNILYLVRHAEATGQEPSARLTSKGKQDAKDLALFFQEKGIKMILSSPYKRAISTIEPTAEALGLPLNQDERLVERCLSPVPLTNWRMHVQKSFDDEFYSLKGGESSHDAQARILSVVNSLTKPTIIVSHGNLLALLIRSYQSTFGFKDWEEMGNPAVYALSLTEKKVYLVR</sequence>
<dbReference type="InterPro" id="IPR013078">
    <property type="entry name" value="His_Pase_superF_clade-1"/>
</dbReference>
<dbReference type="GO" id="GO:0005737">
    <property type="term" value="C:cytoplasm"/>
    <property type="evidence" value="ECO:0007669"/>
    <property type="project" value="TreeGrafter"/>
</dbReference>
<dbReference type="AlphaFoldDB" id="A0A4Y7WHB0"/>
<proteinExistence type="predicted"/>
<name>A0A4Y7WHB0_9BACI</name>
<reference evidence="1 2" key="1">
    <citation type="submission" date="2019-03" db="EMBL/GenBank/DDBJ databases">
        <authorList>
            <person name="Liu G."/>
        </authorList>
    </citation>
    <scope>NUCLEOTIDE SEQUENCE [LARGE SCALE GENOMIC DNA]</scope>
    <source>
        <strain evidence="1 2">DSM 19099</strain>
    </source>
</reference>
<dbReference type="CDD" id="cd07067">
    <property type="entry name" value="HP_PGM_like"/>
    <property type="match status" value="1"/>
</dbReference>
<dbReference type="Pfam" id="PF00300">
    <property type="entry name" value="His_Phos_1"/>
    <property type="match status" value="1"/>
</dbReference>
<protein>
    <submittedName>
        <fullName evidence="1">Histidine phosphatase family protein</fullName>
    </submittedName>
</protein>
<dbReference type="PANTHER" id="PTHR48100">
    <property type="entry name" value="BROAD-SPECIFICITY PHOSPHATASE YOR283W-RELATED"/>
    <property type="match status" value="1"/>
</dbReference>
<dbReference type="GO" id="GO:0016791">
    <property type="term" value="F:phosphatase activity"/>
    <property type="evidence" value="ECO:0007669"/>
    <property type="project" value="TreeGrafter"/>
</dbReference>
<dbReference type="SMART" id="SM00855">
    <property type="entry name" value="PGAM"/>
    <property type="match status" value="1"/>
</dbReference>
<gene>
    <name evidence="1" type="ORF">E2L03_11640</name>
</gene>
<dbReference type="RefSeq" id="WP_134259250.1">
    <property type="nucleotide sequence ID" value="NZ_LDIM01000005.1"/>
</dbReference>
<comment type="caution">
    <text evidence="1">The sequence shown here is derived from an EMBL/GenBank/DDBJ whole genome shotgun (WGS) entry which is preliminary data.</text>
</comment>
<organism evidence="1 2">
    <name type="scientific">Shouchella lehensis</name>
    <dbReference type="NCBI Taxonomy" id="300825"/>
    <lineage>
        <taxon>Bacteria</taxon>
        <taxon>Bacillati</taxon>
        <taxon>Bacillota</taxon>
        <taxon>Bacilli</taxon>
        <taxon>Bacillales</taxon>
        <taxon>Bacillaceae</taxon>
        <taxon>Shouchella</taxon>
    </lineage>
</organism>
<dbReference type="PANTHER" id="PTHR48100:SF1">
    <property type="entry name" value="HISTIDINE PHOSPHATASE FAMILY PROTEIN-RELATED"/>
    <property type="match status" value="1"/>
</dbReference>
<dbReference type="Proteomes" id="UP000298210">
    <property type="component" value="Unassembled WGS sequence"/>
</dbReference>
<dbReference type="Gene3D" id="3.40.50.1240">
    <property type="entry name" value="Phosphoglycerate mutase-like"/>
    <property type="match status" value="1"/>
</dbReference>